<dbReference type="GO" id="GO:0003723">
    <property type="term" value="F:RNA binding"/>
    <property type="evidence" value="ECO:0007669"/>
    <property type="project" value="InterPro"/>
</dbReference>
<dbReference type="PROSITE" id="PS51257">
    <property type="entry name" value="PROKAR_LIPOPROTEIN"/>
    <property type="match status" value="1"/>
</dbReference>
<dbReference type="PANTHER" id="PTHR11240:SF22">
    <property type="entry name" value="RIBONUCLEASE T2"/>
    <property type="match status" value="1"/>
</dbReference>
<dbReference type="OrthoDB" id="4720638at2"/>
<evidence type="ECO:0000256" key="3">
    <source>
        <dbReference type="SAM" id="SignalP"/>
    </source>
</evidence>
<dbReference type="InterPro" id="IPR018188">
    <property type="entry name" value="RNase_T2_His_AS_1"/>
</dbReference>
<dbReference type="PANTHER" id="PTHR11240">
    <property type="entry name" value="RIBONUCLEASE T2"/>
    <property type="match status" value="1"/>
</dbReference>
<organism evidence="4 5">
    <name type="scientific">Solimonas fluminis</name>
    <dbReference type="NCBI Taxonomy" id="2086571"/>
    <lineage>
        <taxon>Bacteria</taxon>
        <taxon>Pseudomonadati</taxon>
        <taxon>Pseudomonadota</taxon>
        <taxon>Gammaproteobacteria</taxon>
        <taxon>Nevskiales</taxon>
        <taxon>Nevskiaceae</taxon>
        <taxon>Solimonas</taxon>
    </lineage>
</organism>
<evidence type="ECO:0000313" key="5">
    <source>
        <dbReference type="Proteomes" id="UP000238220"/>
    </source>
</evidence>
<dbReference type="Gene3D" id="3.90.730.10">
    <property type="entry name" value="Ribonuclease T2-like"/>
    <property type="match status" value="1"/>
</dbReference>
<comment type="caution">
    <text evidence="4">The sequence shown here is derived from an EMBL/GenBank/DDBJ whole genome shotgun (WGS) entry which is preliminary data.</text>
</comment>
<keyword evidence="5" id="KW-1185">Reference proteome</keyword>
<feature type="chain" id="PRO_5015492903" evidence="3">
    <location>
        <begin position="22"/>
        <end position="217"/>
    </location>
</feature>
<proteinExistence type="inferred from homology"/>
<dbReference type="InterPro" id="IPR036430">
    <property type="entry name" value="RNase_T2-like_sf"/>
</dbReference>
<dbReference type="PROSITE" id="PS00530">
    <property type="entry name" value="RNASE_T2_1"/>
    <property type="match status" value="1"/>
</dbReference>
<evidence type="ECO:0000256" key="1">
    <source>
        <dbReference type="ARBA" id="ARBA00007469"/>
    </source>
</evidence>
<dbReference type="EMBL" id="PSNW01000008">
    <property type="protein sequence ID" value="PPE73084.1"/>
    <property type="molecule type" value="Genomic_DNA"/>
</dbReference>
<gene>
    <name evidence="4" type="ORF">C3942_14765</name>
</gene>
<feature type="signal peptide" evidence="3">
    <location>
        <begin position="1"/>
        <end position="21"/>
    </location>
</feature>
<dbReference type="SUPFAM" id="SSF55895">
    <property type="entry name" value="Ribonuclease Rh-like"/>
    <property type="match status" value="1"/>
</dbReference>
<dbReference type="Pfam" id="PF00445">
    <property type="entry name" value="Ribonuclease_T2"/>
    <property type="match status" value="1"/>
</dbReference>
<sequence length="217" mass="24374">MRALASLLLGLCLAVSSSACRAEAPPAKAAAPFDYWILALSWSPEYCASAKGNGEQQCERSYQFVVHGLWPQYEIGYPRDCQRVDRVPSSLVERMLPLMPSERLIEHEWRKHGACSGLDVKEYFLQTERARRRLVIPDAYASPQKPISTNVAEIERNFIKANPGLTAEGIALGCKSRWLSEVRICLNQEFGFRDCGRDVSDRCRGSVSIRPSNPGRR</sequence>
<protein>
    <submittedName>
        <fullName evidence="4">Ribonuclease T(2)</fullName>
    </submittedName>
</protein>
<dbReference type="InterPro" id="IPR033130">
    <property type="entry name" value="RNase_T2_His_AS_2"/>
</dbReference>
<dbReference type="PROSITE" id="PS00531">
    <property type="entry name" value="RNASE_T2_2"/>
    <property type="match status" value="1"/>
</dbReference>
<evidence type="ECO:0000256" key="2">
    <source>
        <dbReference type="RuleBase" id="RU004328"/>
    </source>
</evidence>
<dbReference type="GO" id="GO:0006401">
    <property type="term" value="P:RNA catabolic process"/>
    <property type="evidence" value="ECO:0007669"/>
    <property type="project" value="UniProtKB-ARBA"/>
</dbReference>
<keyword evidence="3" id="KW-0732">Signal</keyword>
<dbReference type="AlphaFoldDB" id="A0A2S5TDL6"/>
<dbReference type="CDD" id="cd01062">
    <property type="entry name" value="RNase_T2_prok"/>
    <property type="match status" value="1"/>
</dbReference>
<comment type="similarity">
    <text evidence="1 2">Belongs to the RNase T2 family.</text>
</comment>
<evidence type="ECO:0000313" key="4">
    <source>
        <dbReference type="EMBL" id="PPE73084.1"/>
    </source>
</evidence>
<dbReference type="RefSeq" id="WP_104231123.1">
    <property type="nucleotide sequence ID" value="NZ_PSNW01000008.1"/>
</dbReference>
<dbReference type="GO" id="GO:0033897">
    <property type="term" value="F:ribonuclease T2 activity"/>
    <property type="evidence" value="ECO:0007669"/>
    <property type="project" value="InterPro"/>
</dbReference>
<dbReference type="InterPro" id="IPR001568">
    <property type="entry name" value="RNase_T2-like"/>
</dbReference>
<dbReference type="InterPro" id="IPR039378">
    <property type="entry name" value="RNase_T2_prok"/>
</dbReference>
<reference evidence="4 5" key="1">
    <citation type="submission" date="2018-02" db="EMBL/GenBank/DDBJ databases">
        <title>Genome sequencing of Solimonas sp. HR-BB.</title>
        <authorList>
            <person name="Lee Y."/>
            <person name="Jeon C.O."/>
        </authorList>
    </citation>
    <scope>NUCLEOTIDE SEQUENCE [LARGE SCALE GENOMIC DNA]</scope>
    <source>
        <strain evidence="4 5">HR-BB</strain>
    </source>
</reference>
<accession>A0A2S5TDL6</accession>
<name>A0A2S5TDL6_9GAMM</name>
<dbReference type="Proteomes" id="UP000238220">
    <property type="component" value="Unassembled WGS sequence"/>
</dbReference>